<gene>
    <name evidence="1" type="ORF">AIOL_003686</name>
</gene>
<comment type="caution">
    <text evidence="1">The sequence shown here is derived from an EMBL/GenBank/DDBJ whole genome shotgun (WGS) entry which is preliminary data.</text>
</comment>
<dbReference type="InterPro" id="IPR017850">
    <property type="entry name" value="Alkaline_phosphatase_core_sf"/>
</dbReference>
<dbReference type="Gene3D" id="3.40.720.10">
    <property type="entry name" value="Alkaline Phosphatase, subunit A"/>
    <property type="match status" value="1"/>
</dbReference>
<evidence type="ECO:0000313" key="1">
    <source>
        <dbReference type="EMBL" id="KMW58707.1"/>
    </source>
</evidence>
<dbReference type="RefSeq" id="WP_200898766.1">
    <property type="nucleotide sequence ID" value="NZ_LFTY01000002.1"/>
</dbReference>
<dbReference type="Proteomes" id="UP000037178">
    <property type="component" value="Unassembled WGS sequence"/>
</dbReference>
<dbReference type="SUPFAM" id="SSF53649">
    <property type="entry name" value="Alkaline phosphatase-like"/>
    <property type="match status" value="1"/>
</dbReference>
<accession>A0A0J9E7M3</accession>
<evidence type="ECO:0000313" key="2">
    <source>
        <dbReference type="Proteomes" id="UP000037178"/>
    </source>
</evidence>
<dbReference type="AlphaFoldDB" id="A0A0J9E7M3"/>
<keyword evidence="2" id="KW-1185">Reference proteome</keyword>
<reference evidence="1 2" key="1">
    <citation type="submission" date="2015-06" db="EMBL/GenBank/DDBJ databases">
        <title>Draft genome sequence of an Alphaproteobacteria species associated to the Mediterranean sponge Oscarella lobularis.</title>
        <authorList>
            <person name="Jourda C."/>
            <person name="Santini S."/>
            <person name="Claverie J.-M."/>
        </authorList>
    </citation>
    <scope>NUCLEOTIDE SEQUENCE [LARGE SCALE GENOMIC DNA]</scope>
    <source>
        <strain evidence="1">IGS</strain>
    </source>
</reference>
<proteinExistence type="predicted"/>
<dbReference type="STRING" id="1675527.AIOL_003686"/>
<name>A0A0J9E7M3_9RHOB</name>
<sequence>MLALPEEMQRLGYATGLFGKYHLGDPSAKAPGWDHWVTMAAGHVRSFYDNRIFDNGEVYAQPGHSVDFFTDKALDWIGAQDGPCFA</sequence>
<protein>
    <submittedName>
        <fullName evidence="1">Uncharacterized protein</fullName>
    </submittedName>
</protein>
<dbReference type="EMBL" id="LFTY01000002">
    <property type="protein sequence ID" value="KMW58707.1"/>
    <property type="molecule type" value="Genomic_DNA"/>
</dbReference>
<organism evidence="1 2">
    <name type="scientific">Candidatus Rhodobacter oscarellae</name>
    <dbReference type="NCBI Taxonomy" id="1675527"/>
    <lineage>
        <taxon>Bacteria</taxon>
        <taxon>Pseudomonadati</taxon>
        <taxon>Pseudomonadota</taxon>
        <taxon>Alphaproteobacteria</taxon>
        <taxon>Rhodobacterales</taxon>
        <taxon>Rhodobacter group</taxon>
        <taxon>Rhodobacter</taxon>
    </lineage>
</organism>
<dbReference type="PATRIC" id="fig|1675527.3.peg.3860"/>